<feature type="chain" id="PRO_5035920603" evidence="1">
    <location>
        <begin position="19"/>
        <end position="365"/>
    </location>
</feature>
<keyword evidence="3" id="KW-1185">Reference proteome</keyword>
<feature type="signal peptide" evidence="1">
    <location>
        <begin position="1"/>
        <end position="18"/>
    </location>
</feature>
<evidence type="ECO:0000256" key="1">
    <source>
        <dbReference type="SAM" id="SignalP"/>
    </source>
</evidence>
<protein>
    <submittedName>
        <fullName evidence="2">Uncharacterized protein</fullName>
    </submittedName>
</protein>
<comment type="caution">
    <text evidence="2">The sequence shown here is derived from an EMBL/GenBank/DDBJ whole genome shotgun (WGS) entry which is preliminary data.</text>
</comment>
<sequence>MISLIFLLFGVSENLNLGEIQCDQFNDEGSCRQSGYCQWSGQCYGQYCHLIDEVQSCRSNGAMSSKCTAVPYTPLQYVQSCYEKTFTEQKVYYYRHVSDLRIEEIQQTSVLLGDLINEERTITNMFRLYNLDIISRQNDELNQILDLYISYATIFISEYSHPYYLERIIYEAIQNIRDDNKITVQQKQNTMPKIEQLLDIYYVRLKSFSEYYYTQYNFINFNQIHLKYLILEYQGLATITWTSYESNGMLQVTVLSAEIFGKQSPLTPIYIIRTSNSINLQYKLKCFFNTNHPVALKQIDLITMKMYETYVQPQCTTNYCEVELQGAGNYLFIDLTINDDCSHILSVATCKLANCVVNLLSQTCN</sequence>
<dbReference type="EMBL" id="CAJJDN010000182">
    <property type="protein sequence ID" value="CAD8128026.1"/>
    <property type="molecule type" value="Genomic_DNA"/>
</dbReference>
<accession>A0A8S1RIB3</accession>
<proteinExistence type="predicted"/>
<keyword evidence="1" id="KW-0732">Signal</keyword>
<dbReference type="AlphaFoldDB" id="A0A8S1RIB3"/>
<evidence type="ECO:0000313" key="2">
    <source>
        <dbReference type="EMBL" id="CAD8128026.1"/>
    </source>
</evidence>
<name>A0A8S1RIB3_9CILI</name>
<dbReference type="OrthoDB" id="294496at2759"/>
<dbReference type="Proteomes" id="UP000692954">
    <property type="component" value="Unassembled WGS sequence"/>
</dbReference>
<gene>
    <name evidence="2" type="ORF">PSON_ATCC_30995.1.T1820051</name>
</gene>
<organism evidence="2 3">
    <name type="scientific">Paramecium sonneborni</name>
    <dbReference type="NCBI Taxonomy" id="65129"/>
    <lineage>
        <taxon>Eukaryota</taxon>
        <taxon>Sar</taxon>
        <taxon>Alveolata</taxon>
        <taxon>Ciliophora</taxon>
        <taxon>Intramacronucleata</taxon>
        <taxon>Oligohymenophorea</taxon>
        <taxon>Peniculida</taxon>
        <taxon>Parameciidae</taxon>
        <taxon>Paramecium</taxon>
    </lineage>
</organism>
<reference evidence="2" key="1">
    <citation type="submission" date="2021-01" db="EMBL/GenBank/DDBJ databases">
        <authorList>
            <consortium name="Genoscope - CEA"/>
            <person name="William W."/>
        </authorList>
    </citation>
    <scope>NUCLEOTIDE SEQUENCE</scope>
</reference>
<evidence type="ECO:0000313" key="3">
    <source>
        <dbReference type="Proteomes" id="UP000692954"/>
    </source>
</evidence>